<dbReference type="Gene3D" id="2.60.120.200">
    <property type="match status" value="1"/>
</dbReference>
<dbReference type="Proteomes" id="UP001054252">
    <property type="component" value="Unassembled WGS sequence"/>
</dbReference>
<keyword evidence="3" id="KW-1185">Reference proteome</keyword>
<reference evidence="2 3" key="1">
    <citation type="journal article" date="2021" name="Commun. Biol.">
        <title>The genome of Shorea leprosula (Dipterocarpaceae) highlights the ecological relevance of drought in aseasonal tropical rainforests.</title>
        <authorList>
            <person name="Ng K.K.S."/>
            <person name="Kobayashi M.J."/>
            <person name="Fawcett J.A."/>
            <person name="Hatakeyama M."/>
            <person name="Paape T."/>
            <person name="Ng C.H."/>
            <person name="Ang C.C."/>
            <person name="Tnah L.H."/>
            <person name="Lee C.T."/>
            <person name="Nishiyama T."/>
            <person name="Sese J."/>
            <person name="O'Brien M.J."/>
            <person name="Copetti D."/>
            <person name="Mohd Noor M.I."/>
            <person name="Ong R.C."/>
            <person name="Putra M."/>
            <person name="Sireger I.Z."/>
            <person name="Indrioko S."/>
            <person name="Kosugi Y."/>
            <person name="Izuno A."/>
            <person name="Isagi Y."/>
            <person name="Lee S.L."/>
            <person name="Shimizu K.K."/>
        </authorList>
    </citation>
    <scope>NUCLEOTIDE SEQUENCE [LARGE SCALE GENOMIC DNA]</scope>
    <source>
        <strain evidence="2">214</strain>
    </source>
</reference>
<feature type="region of interest" description="Disordered" evidence="1">
    <location>
        <begin position="1"/>
        <end position="23"/>
    </location>
</feature>
<evidence type="ECO:0000256" key="1">
    <source>
        <dbReference type="SAM" id="MobiDB-lite"/>
    </source>
</evidence>
<comment type="caution">
    <text evidence="2">The sequence shown here is derived from an EMBL/GenBank/DDBJ whole genome shotgun (WGS) entry which is preliminary data.</text>
</comment>
<name>A0AAV5J219_9ROSI</name>
<feature type="compositionally biased region" description="Basic and acidic residues" evidence="1">
    <location>
        <begin position="11"/>
        <end position="20"/>
    </location>
</feature>
<dbReference type="AlphaFoldDB" id="A0AAV5J219"/>
<accession>A0AAV5J219</accession>
<organism evidence="2 3">
    <name type="scientific">Rubroshorea leprosula</name>
    <dbReference type="NCBI Taxonomy" id="152421"/>
    <lineage>
        <taxon>Eukaryota</taxon>
        <taxon>Viridiplantae</taxon>
        <taxon>Streptophyta</taxon>
        <taxon>Embryophyta</taxon>
        <taxon>Tracheophyta</taxon>
        <taxon>Spermatophyta</taxon>
        <taxon>Magnoliopsida</taxon>
        <taxon>eudicotyledons</taxon>
        <taxon>Gunneridae</taxon>
        <taxon>Pentapetalae</taxon>
        <taxon>rosids</taxon>
        <taxon>malvids</taxon>
        <taxon>Malvales</taxon>
        <taxon>Dipterocarpaceae</taxon>
        <taxon>Rubroshorea</taxon>
    </lineage>
</organism>
<sequence>MQIEGSIWNAEEGRASDENKTGWSQAPSTAYFQGFSVDGCNLKDGDTRKCYSAKVWWNKN</sequence>
<gene>
    <name evidence="2" type="ORF">SLEP1_g17496</name>
</gene>
<evidence type="ECO:0000313" key="2">
    <source>
        <dbReference type="EMBL" id="GKV05493.1"/>
    </source>
</evidence>
<dbReference type="EMBL" id="BPVZ01000023">
    <property type="protein sequence ID" value="GKV05493.1"/>
    <property type="molecule type" value="Genomic_DNA"/>
</dbReference>
<evidence type="ECO:0000313" key="3">
    <source>
        <dbReference type="Proteomes" id="UP001054252"/>
    </source>
</evidence>
<protein>
    <submittedName>
        <fullName evidence="2">Uncharacterized protein</fullName>
    </submittedName>
</protein>
<proteinExistence type="predicted"/>